<evidence type="ECO:0000313" key="2">
    <source>
        <dbReference type="EMBL" id="VFK39335.1"/>
    </source>
</evidence>
<sequence>MADEKHHTRIGAFVLETLTTGMYRNPLDTLREYIQNAFDAIRTAERQNIIQTGAGRIHVSISQKDRTLTIRDNGTGVAAADTAARLVNIGMSAKSLEIDAGFRGIGRLAGIAYCDELTFRTQHYDEMHVSTVLFDAVALRNAMSPKNREIRELGEIIDEHVIVKAVPAKKKEHFLEISMSGINSNGDIFLDMTAVRTYLEQVAPLPFDTQFLSLSKKFYDWVKQTGVMPPEVHITFNDNSYELFKSFRQLTYSTAQGKYKVEVRGLRFFPENVTNDSPFWGWYAETNCLGIIGDDSVAGFRLRKANIAIGISERMTDIFRLASESYARFNRYFIGEVHIQDHAVIPNAHRDDFEETPEWLEIRKQLVEFARVRSREAYALSEGRNADIEKLITMSDRQLEEVARKQHTGLASKVKQAKLDGDIGRYIEKIEMAEKADRSEEDQGRLGRKREELETARERIANETKFTGQNLKTSLTKGERKIIRTILGLLYEVLGDGKNYETARDAIHRKYGISEKE</sequence>
<protein>
    <submittedName>
        <fullName evidence="2">Molecular chaperone HtpG</fullName>
    </submittedName>
</protein>
<dbReference type="InterPro" id="IPR036890">
    <property type="entry name" value="HATPase_C_sf"/>
</dbReference>
<organism evidence="2">
    <name type="scientific">Candidatus Kentrum sp. SD</name>
    <dbReference type="NCBI Taxonomy" id="2126332"/>
    <lineage>
        <taxon>Bacteria</taxon>
        <taxon>Pseudomonadati</taxon>
        <taxon>Pseudomonadota</taxon>
        <taxon>Gammaproteobacteria</taxon>
        <taxon>Candidatus Kentrum</taxon>
    </lineage>
</organism>
<name>A0A450YCW5_9GAMM</name>
<evidence type="ECO:0000256" key="1">
    <source>
        <dbReference type="SAM" id="MobiDB-lite"/>
    </source>
</evidence>
<feature type="region of interest" description="Disordered" evidence="1">
    <location>
        <begin position="434"/>
        <end position="454"/>
    </location>
</feature>
<reference evidence="2" key="1">
    <citation type="submission" date="2019-02" db="EMBL/GenBank/DDBJ databases">
        <authorList>
            <person name="Gruber-Vodicka R. H."/>
            <person name="Seah K. B. B."/>
        </authorList>
    </citation>
    <scope>NUCLEOTIDE SEQUENCE</scope>
    <source>
        <strain evidence="3">BECK_S1320</strain>
        <strain evidence="2">BECK_S1321</strain>
    </source>
</reference>
<dbReference type="Gene3D" id="3.30.565.10">
    <property type="entry name" value="Histidine kinase-like ATPase, C-terminal domain"/>
    <property type="match status" value="1"/>
</dbReference>
<gene>
    <name evidence="3" type="ORF">BECKSD772E_GA0070983_103226</name>
    <name evidence="2" type="ORF">BECKSD772F_GA0070984_103624</name>
</gene>
<accession>A0A450YCW5</accession>
<dbReference type="EMBL" id="CAADFR010000036">
    <property type="protein sequence ID" value="VFK39335.1"/>
    <property type="molecule type" value="Genomic_DNA"/>
</dbReference>
<proteinExistence type="predicted"/>
<dbReference type="Pfam" id="PF13589">
    <property type="entry name" value="HATPase_c_3"/>
    <property type="match status" value="1"/>
</dbReference>
<dbReference type="AlphaFoldDB" id="A0A450YCW5"/>
<dbReference type="EMBL" id="CAADFU010000032">
    <property type="protein sequence ID" value="VFK44054.1"/>
    <property type="molecule type" value="Genomic_DNA"/>
</dbReference>
<dbReference type="SUPFAM" id="SSF55874">
    <property type="entry name" value="ATPase domain of HSP90 chaperone/DNA topoisomerase II/histidine kinase"/>
    <property type="match status" value="1"/>
</dbReference>
<evidence type="ECO:0000313" key="3">
    <source>
        <dbReference type="EMBL" id="VFK44054.1"/>
    </source>
</evidence>